<dbReference type="Pfam" id="PF01557">
    <property type="entry name" value="FAA_hydrolase"/>
    <property type="match status" value="1"/>
</dbReference>
<organism evidence="2 3">
    <name type="scientific">Pseudonocardia alaniniphila</name>
    <dbReference type="NCBI Taxonomy" id="75291"/>
    <lineage>
        <taxon>Bacteria</taxon>
        <taxon>Bacillati</taxon>
        <taxon>Actinomycetota</taxon>
        <taxon>Actinomycetes</taxon>
        <taxon>Pseudonocardiales</taxon>
        <taxon>Pseudonocardiaceae</taxon>
        <taxon>Pseudonocardia</taxon>
    </lineage>
</organism>
<dbReference type="InterPro" id="IPR011234">
    <property type="entry name" value="Fumarylacetoacetase-like_C"/>
</dbReference>
<feature type="domain" description="Fumarylacetoacetase-like C-terminal" evidence="1">
    <location>
        <begin position="2"/>
        <end position="83"/>
    </location>
</feature>
<dbReference type="Proteomes" id="UP001299970">
    <property type="component" value="Unassembled WGS sequence"/>
</dbReference>
<evidence type="ECO:0000313" key="3">
    <source>
        <dbReference type="Proteomes" id="UP001299970"/>
    </source>
</evidence>
<evidence type="ECO:0000313" key="2">
    <source>
        <dbReference type="EMBL" id="MCH6164116.1"/>
    </source>
</evidence>
<dbReference type="PANTHER" id="PTHR43211:SF1">
    <property type="entry name" value="BLL6422 PROTEIN"/>
    <property type="match status" value="1"/>
</dbReference>
<dbReference type="EMBL" id="JAKXMK010000001">
    <property type="protein sequence ID" value="MCH6164116.1"/>
    <property type="molecule type" value="Genomic_DNA"/>
</dbReference>
<evidence type="ECO:0000259" key="1">
    <source>
        <dbReference type="Pfam" id="PF01557"/>
    </source>
</evidence>
<dbReference type="SUPFAM" id="SSF56529">
    <property type="entry name" value="FAH"/>
    <property type="match status" value="1"/>
</dbReference>
<comment type="caution">
    <text evidence="2">The sequence shown here is derived from an EMBL/GenBank/DDBJ whole genome shotgun (WGS) entry which is preliminary data.</text>
</comment>
<dbReference type="GO" id="GO:0016787">
    <property type="term" value="F:hydrolase activity"/>
    <property type="evidence" value="ECO:0007669"/>
    <property type="project" value="UniProtKB-KW"/>
</dbReference>
<name>A0ABS9T6G5_9PSEU</name>
<dbReference type="InterPro" id="IPR036663">
    <property type="entry name" value="Fumarylacetoacetase_C_sf"/>
</dbReference>
<dbReference type="Gene3D" id="3.90.850.10">
    <property type="entry name" value="Fumarylacetoacetase-like, C-terminal domain"/>
    <property type="match status" value="1"/>
</dbReference>
<sequence length="96" mass="10055">MNGKPYSAGRLDAVYWSFGEMIAYASRGTRVVPGDLIGSGTVGTDHILELSLVHGADACPYLVPGDRVRLEVDGLGAIDAPVVEGAPVHPLRKEGP</sequence>
<dbReference type="PANTHER" id="PTHR43211">
    <property type="entry name" value="FUMARYLACETOACETATE HYDROLASE"/>
    <property type="match status" value="1"/>
</dbReference>
<keyword evidence="2" id="KW-0378">Hydrolase</keyword>
<accession>A0ABS9T6G5</accession>
<keyword evidence="3" id="KW-1185">Reference proteome</keyword>
<protein>
    <submittedName>
        <fullName evidence="2">Fumarylacetoacetate hydrolase family protein</fullName>
    </submittedName>
</protein>
<gene>
    <name evidence="2" type="ORF">MMF94_00350</name>
</gene>
<reference evidence="2 3" key="1">
    <citation type="submission" date="2022-03" db="EMBL/GenBank/DDBJ databases">
        <title>Pseudonocardia alaer sp. nov., a novel actinomycete isolated from reed forest soil.</title>
        <authorList>
            <person name="Wang L."/>
        </authorList>
    </citation>
    <scope>NUCLEOTIDE SEQUENCE [LARGE SCALE GENOMIC DNA]</scope>
    <source>
        <strain evidence="2 3">Y-16303</strain>
    </source>
</reference>
<proteinExistence type="predicted"/>